<proteinExistence type="predicted"/>
<name>A0A832ZWM2_CALS0</name>
<organism evidence="1 2">
    <name type="scientific">Caldiarchaeum subterraneum</name>
    <dbReference type="NCBI Taxonomy" id="311458"/>
    <lineage>
        <taxon>Archaea</taxon>
        <taxon>Nitrososphaerota</taxon>
        <taxon>Candidatus Caldarchaeales</taxon>
        <taxon>Candidatus Caldarchaeaceae</taxon>
        <taxon>Candidatus Caldarchaeum</taxon>
    </lineage>
</organism>
<gene>
    <name evidence="1" type="ORF">EYH45_06105</name>
</gene>
<protein>
    <submittedName>
        <fullName evidence="1">Uncharacterized protein</fullName>
    </submittedName>
</protein>
<evidence type="ECO:0000313" key="1">
    <source>
        <dbReference type="EMBL" id="HIQ30118.1"/>
    </source>
</evidence>
<dbReference type="Proteomes" id="UP000608579">
    <property type="component" value="Unassembled WGS sequence"/>
</dbReference>
<evidence type="ECO:0000313" key="2">
    <source>
        <dbReference type="Proteomes" id="UP000608579"/>
    </source>
</evidence>
<reference evidence="1" key="1">
    <citation type="journal article" date="2020" name="ISME J.">
        <title>Gammaproteobacteria mediating utilization of methyl-, sulfur- and petroleum organic compounds in deep ocean hydrothermal plumes.</title>
        <authorList>
            <person name="Zhou Z."/>
            <person name="Liu Y."/>
            <person name="Pan J."/>
            <person name="Cron B.R."/>
            <person name="Toner B.M."/>
            <person name="Anantharaman K."/>
            <person name="Breier J.A."/>
            <person name="Dick G.J."/>
            <person name="Li M."/>
        </authorList>
    </citation>
    <scope>NUCLEOTIDE SEQUENCE</scope>
    <source>
        <strain evidence="1">SZUA-1515</strain>
    </source>
</reference>
<dbReference type="AlphaFoldDB" id="A0A832ZWM2"/>
<sequence length="72" mass="8428">MQQDKEFTKKAIEFLEKRFGTVQVEINEVYTYPKAGIVEVSGSFRRGTDSIKRRFTIKIRIEDLEIVAFGLR</sequence>
<dbReference type="EMBL" id="DQVM01000115">
    <property type="protein sequence ID" value="HIQ30118.1"/>
    <property type="molecule type" value="Genomic_DNA"/>
</dbReference>
<accession>A0A832ZWM2</accession>
<comment type="caution">
    <text evidence="1">The sequence shown here is derived from an EMBL/GenBank/DDBJ whole genome shotgun (WGS) entry which is preliminary data.</text>
</comment>